<accession>A0A0R3WET6</accession>
<proteinExistence type="predicted"/>
<evidence type="ECO:0000313" key="2">
    <source>
        <dbReference type="EMBL" id="VDK42933.1"/>
    </source>
</evidence>
<sequence>MERRLTGEMVRGPLVLKTKPNKIGGSSAPNGPTPTVGCSLTDRAPVDLSRRIDDFEIEYLSYIRTRGMAPLVHDGPREHRGRHLTEVRGYAMPRYFNVQPLKLPQIVLPFVGMAFGLRQWAPPFRMSVVYLFVILTRPSRVPTASRENTPESRVI</sequence>
<evidence type="ECO:0000313" key="4">
    <source>
        <dbReference type="WBParaSite" id="TASK_0000934701-mRNA-1"/>
    </source>
</evidence>
<dbReference type="Proteomes" id="UP000282613">
    <property type="component" value="Unassembled WGS sequence"/>
</dbReference>
<keyword evidence="3" id="KW-1185">Reference proteome</keyword>
<reference evidence="4" key="1">
    <citation type="submission" date="2017-02" db="UniProtKB">
        <authorList>
            <consortium name="WormBaseParasite"/>
        </authorList>
    </citation>
    <scope>IDENTIFICATION</scope>
</reference>
<dbReference type="WBParaSite" id="TASK_0000934701-mRNA-1">
    <property type="protein sequence ID" value="TASK_0000934701-mRNA-1"/>
    <property type="gene ID" value="TASK_0000934701"/>
</dbReference>
<evidence type="ECO:0000256" key="1">
    <source>
        <dbReference type="SAM" id="MobiDB-lite"/>
    </source>
</evidence>
<evidence type="ECO:0000313" key="3">
    <source>
        <dbReference type="Proteomes" id="UP000282613"/>
    </source>
</evidence>
<name>A0A0R3WET6_TAEAS</name>
<gene>
    <name evidence="2" type="ORF">TASK_LOCUS9348</name>
</gene>
<protein>
    <submittedName>
        <fullName evidence="2 4">Uncharacterized protein</fullName>
    </submittedName>
</protein>
<organism evidence="4">
    <name type="scientific">Taenia asiatica</name>
    <name type="common">Asian tapeworm</name>
    <dbReference type="NCBI Taxonomy" id="60517"/>
    <lineage>
        <taxon>Eukaryota</taxon>
        <taxon>Metazoa</taxon>
        <taxon>Spiralia</taxon>
        <taxon>Lophotrochozoa</taxon>
        <taxon>Platyhelminthes</taxon>
        <taxon>Cestoda</taxon>
        <taxon>Eucestoda</taxon>
        <taxon>Cyclophyllidea</taxon>
        <taxon>Taeniidae</taxon>
        <taxon>Taenia</taxon>
    </lineage>
</organism>
<feature type="region of interest" description="Disordered" evidence="1">
    <location>
        <begin position="17"/>
        <end position="37"/>
    </location>
</feature>
<dbReference type="EMBL" id="UYRS01019108">
    <property type="protein sequence ID" value="VDK42933.1"/>
    <property type="molecule type" value="Genomic_DNA"/>
</dbReference>
<dbReference type="AlphaFoldDB" id="A0A0R3WET6"/>
<reference evidence="2 3" key="2">
    <citation type="submission" date="2018-11" db="EMBL/GenBank/DDBJ databases">
        <authorList>
            <consortium name="Pathogen Informatics"/>
        </authorList>
    </citation>
    <scope>NUCLEOTIDE SEQUENCE [LARGE SCALE GENOMIC DNA]</scope>
</reference>